<proteinExistence type="predicted"/>
<dbReference type="PATRIC" id="fig|1225564.3.peg.6644"/>
<name>A0A0H1R5I1_9HYPH</name>
<feature type="compositionally biased region" description="Basic and acidic residues" evidence="1">
    <location>
        <begin position="71"/>
        <end position="82"/>
    </location>
</feature>
<feature type="region of interest" description="Disordered" evidence="1">
    <location>
        <begin position="71"/>
        <end position="91"/>
    </location>
</feature>
<dbReference type="AlphaFoldDB" id="A0A0H1R5I1"/>
<accession>A0A0H1R5I1</accession>
<keyword evidence="3" id="KW-1185">Reference proteome</keyword>
<evidence type="ECO:0000256" key="1">
    <source>
        <dbReference type="SAM" id="MobiDB-lite"/>
    </source>
</evidence>
<gene>
    <name evidence="2" type="ORF">AA309_25430</name>
</gene>
<dbReference type="OrthoDB" id="8020482at2"/>
<evidence type="ECO:0000313" key="2">
    <source>
        <dbReference type="EMBL" id="KLK90490.1"/>
    </source>
</evidence>
<organism evidence="2 3">
    <name type="scientific">Microvirga vignae</name>
    <dbReference type="NCBI Taxonomy" id="1225564"/>
    <lineage>
        <taxon>Bacteria</taxon>
        <taxon>Pseudomonadati</taxon>
        <taxon>Pseudomonadota</taxon>
        <taxon>Alphaproteobacteria</taxon>
        <taxon>Hyphomicrobiales</taxon>
        <taxon>Methylobacteriaceae</taxon>
        <taxon>Microvirga</taxon>
    </lineage>
</organism>
<sequence length="91" mass="10490">MTDLQQERDDLIQADRHLAQGERRIADQIALIQWMTMKGYNTAVATDLLRLLEQTLALWQEHRQLILETIARHERSASRPHQDPAPGPEAP</sequence>
<comment type="caution">
    <text evidence="2">The sequence shown here is derived from an EMBL/GenBank/DDBJ whole genome shotgun (WGS) entry which is preliminary data.</text>
</comment>
<dbReference type="EMBL" id="LCYG01000083">
    <property type="protein sequence ID" value="KLK90490.1"/>
    <property type="molecule type" value="Genomic_DNA"/>
</dbReference>
<evidence type="ECO:0000313" key="3">
    <source>
        <dbReference type="Proteomes" id="UP000035489"/>
    </source>
</evidence>
<dbReference type="Proteomes" id="UP000035489">
    <property type="component" value="Unassembled WGS sequence"/>
</dbReference>
<reference evidence="2 3" key="1">
    <citation type="submission" date="2015-05" db="EMBL/GenBank/DDBJ databases">
        <title>Draft genome sequence of Microvirga vignae strain BR3299, a novel nitrogen fixing bacteria isolated from Brazil semi-aired region.</title>
        <authorList>
            <person name="Zilli J.E."/>
            <person name="Passos S.R."/>
            <person name="Leite J."/>
            <person name="Baldani J.I."/>
            <person name="Xavier G.R."/>
            <person name="Rumjaneck N.G."/>
            <person name="Simoes-Araujo J.L."/>
        </authorList>
    </citation>
    <scope>NUCLEOTIDE SEQUENCE [LARGE SCALE GENOMIC DNA]</scope>
    <source>
        <strain evidence="2 3">BR3299</strain>
    </source>
</reference>
<dbReference type="RefSeq" id="WP_047191819.1">
    <property type="nucleotide sequence ID" value="NZ_LCYG01000083.1"/>
</dbReference>
<protein>
    <submittedName>
        <fullName evidence="2">Uncharacterized protein</fullName>
    </submittedName>
</protein>